<dbReference type="InterPro" id="IPR036426">
    <property type="entry name" value="Bulb-type_lectin_dom_sf"/>
</dbReference>
<evidence type="ECO:0000313" key="3">
    <source>
        <dbReference type="EMBL" id="RZC62578.1"/>
    </source>
</evidence>
<reference evidence="3 4" key="1">
    <citation type="journal article" date="2018" name="Science">
        <title>The opium poppy genome and morphinan production.</title>
        <authorList>
            <person name="Guo L."/>
            <person name="Winzer T."/>
            <person name="Yang X."/>
            <person name="Li Y."/>
            <person name="Ning Z."/>
            <person name="He Z."/>
            <person name="Teodor R."/>
            <person name="Lu Y."/>
            <person name="Bowser T.A."/>
            <person name="Graham I.A."/>
            <person name="Ye K."/>
        </authorList>
    </citation>
    <scope>NUCLEOTIDE SEQUENCE [LARGE SCALE GENOMIC DNA]</scope>
    <source>
        <strain evidence="4">cv. HN1</strain>
        <tissue evidence="3">Leaves</tissue>
    </source>
</reference>
<sequence length="213" mass="23595">MFSVTVPSVVFLLLLPLLRFLAILVYLTRLLFGMQPAPRGSKVELSMQVGSQLFIHGRALSIPQIPILPSQFLEPNDTRFVFNASGNIYVINRNESMVNLPWDTMTLATDVYYRATLDFDGVFTQYSHTRTSDPSGRWSIIRSIPDDICGAFNGRLGSGACGYNSYCIITSNKRPSCECPPGGLVGRRSYRSQNGRFNIAVNGNALSNQDKEG</sequence>
<dbReference type="Gramene" id="RZC62578">
    <property type="protein sequence ID" value="RZC62578"/>
    <property type="gene ID" value="C5167_024337"/>
</dbReference>
<dbReference type="Proteomes" id="UP000316621">
    <property type="component" value="Chromosome 5"/>
</dbReference>
<dbReference type="SUPFAM" id="SSF51110">
    <property type="entry name" value="alpha-D-mannose-specific plant lectins"/>
    <property type="match status" value="1"/>
</dbReference>
<feature type="transmembrane region" description="Helical" evidence="2">
    <location>
        <begin position="6"/>
        <end position="32"/>
    </location>
</feature>
<keyword evidence="2" id="KW-0812">Transmembrane</keyword>
<dbReference type="PANTHER" id="PTHR47976:SF15">
    <property type="entry name" value="G-TYPE LECTIN S-RECEPTOR-LIKE SERINE_THREONINE-PROTEIN KINASE RLK1"/>
    <property type="match status" value="1"/>
</dbReference>
<keyword evidence="1" id="KW-0732">Signal</keyword>
<dbReference type="PANTHER" id="PTHR47976">
    <property type="entry name" value="G-TYPE LECTIN S-RECEPTOR-LIKE SERINE/THREONINE-PROTEIN KINASE SD2-5"/>
    <property type="match status" value="1"/>
</dbReference>
<keyword evidence="4" id="KW-1185">Reference proteome</keyword>
<dbReference type="AlphaFoldDB" id="A0A4Y7JRY7"/>
<keyword evidence="2" id="KW-1133">Transmembrane helix</keyword>
<accession>A0A4Y7JRY7</accession>
<dbReference type="EMBL" id="CM010719">
    <property type="protein sequence ID" value="RZC62578.1"/>
    <property type="molecule type" value="Genomic_DNA"/>
</dbReference>
<dbReference type="InterPro" id="IPR051343">
    <property type="entry name" value="G-type_lectin_kinases/EP1-like"/>
</dbReference>
<keyword evidence="2" id="KW-0472">Membrane</keyword>
<protein>
    <recommendedName>
        <fullName evidence="5">S-locus glycoprotein domain-containing protein</fullName>
    </recommendedName>
</protein>
<dbReference type="Gene3D" id="2.90.10.10">
    <property type="entry name" value="Bulb-type lectin domain"/>
    <property type="match status" value="1"/>
</dbReference>
<organism evidence="3 4">
    <name type="scientific">Papaver somniferum</name>
    <name type="common">Opium poppy</name>
    <dbReference type="NCBI Taxonomy" id="3469"/>
    <lineage>
        <taxon>Eukaryota</taxon>
        <taxon>Viridiplantae</taxon>
        <taxon>Streptophyta</taxon>
        <taxon>Embryophyta</taxon>
        <taxon>Tracheophyta</taxon>
        <taxon>Spermatophyta</taxon>
        <taxon>Magnoliopsida</taxon>
        <taxon>Ranunculales</taxon>
        <taxon>Papaveraceae</taxon>
        <taxon>Papaveroideae</taxon>
        <taxon>Papaver</taxon>
    </lineage>
</organism>
<evidence type="ECO:0000256" key="1">
    <source>
        <dbReference type="ARBA" id="ARBA00022729"/>
    </source>
</evidence>
<evidence type="ECO:0000256" key="2">
    <source>
        <dbReference type="SAM" id="Phobius"/>
    </source>
</evidence>
<name>A0A4Y7JRY7_PAPSO</name>
<proteinExistence type="predicted"/>
<evidence type="ECO:0000313" key="4">
    <source>
        <dbReference type="Proteomes" id="UP000316621"/>
    </source>
</evidence>
<evidence type="ECO:0008006" key="5">
    <source>
        <dbReference type="Google" id="ProtNLM"/>
    </source>
</evidence>
<gene>
    <name evidence="3" type="ORF">C5167_024337</name>
</gene>